<dbReference type="GO" id="GO:0005768">
    <property type="term" value="C:endosome"/>
    <property type="evidence" value="ECO:0007669"/>
    <property type="project" value="TreeGrafter"/>
</dbReference>
<dbReference type="GO" id="GO:0000281">
    <property type="term" value="P:mitotic cytokinesis"/>
    <property type="evidence" value="ECO:0007669"/>
    <property type="project" value="TreeGrafter"/>
</dbReference>
<reference evidence="3" key="1">
    <citation type="submission" date="2021-12" db="EMBL/GenBank/DDBJ databases">
        <authorList>
            <person name="King R."/>
        </authorList>
    </citation>
    <scope>NUCLEOTIDE SEQUENCE</scope>
</reference>
<dbReference type="PANTHER" id="PTHR23030">
    <property type="entry name" value="PCD6 INTERACTING PROTEIN-RELATED"/>
    <property type="match status" value="1"/>
</dbReference>
<dbReference type="InterPro" id="IPR038499">
    <property type="entry name" value="BRO1_sf"/>
</dbReference>
<keyword evidence="4" id="KW-1185">Reference proteome</keyword>
<feature type="region of interest" description="Disordered" evidence="1">
    <location>
        <begin position="420"/>
        <end position="450"/>
    </location>
</feature>
<dbReference type="InterPro" id="IPR004328">
    <property type="entry name" value="BRO1_dom"/>
</dbReference>
<feature type="domain" description="BRO1" evidence="2">
    <location>
        <begin position="3"/>
        <end position="450"/>
    </location>
</feature>
<dbReference type="Gene3D" id="1.25.40.280">
    <property type="entry name" value="alix/aip1 like domains"/>
    <property type="match status" value="1"/>
</dbReference>
<dbReference type="OrthoDB" id="2141925at2759"/>
<dbReference type="Proteomes" id="UP001153714">
    <property type="component" value="Chromosome 17"/>
</dbReference>
<organism evidence="3 4">
    <name type="scientific">Diatraea saccharalis</name>
    <name type="common">sugarcane borer</name>
    <dbReference type="NCBI Taxonomy" id="40085"/>
    <lineage>
        <taxon>Eukaryota</taxon>
        <taxon>Metazoa</taxon>
        <taxon>Ecdysozoa</taxon>
        <taxon>Arthropoda</taxon>
        <taxon>Hexapoda</taxon>
        <taxon>Insecta</taxon>
        <taxon>Pterygota</taxon>
        <taxon>Neoptera</taxon>
        <taxon>Endopterygota</taxon>
        <taxon>Lepidoptera</taxon>
        <taxon>Glossata</taxon>
        <taxon>Ditrysia</taxon>
        <taxon>Pyraloidea</taxon>
        <taxon>Crambidae</taxon>
        <taxon>Crambinae</taxon>
        <taxon>Diatraea</taxon>
    </lineage>
</organism>
<name>A0A9P0C7F1_9NEOP</name>
<sequence>MAELLSVPLKKSSDVDIVKPLKNLIQSTYSSGTNTEDYSDALNELSRLRSNAIWKVFEKSSLELIYSYYDQLVALESKIPPQEVQIPFKWKDAFDKGSFFGGRMSLTISSLAYERMCVLFNIGAMQSAVAAQQPLDTEDSLKLAAKLLQQAAGVFAYLKANIMMAVHQETTPDLNPDTLHALSQLMLAQAQEVIAYKCIRDEMKESMVAKVCAQCEELYADALRCAQREGQRALWDRDWIPTMQAKQSAFRGLAQYYQSLVCRANKAVGEEIARLQVAVEQLKLAGAGAGGGALLQEGGARAARHLQEARRDNDFIYHERVPEPSQLEPVARAWRACGRARSCSTPRCPRWACPPRWSGRTRAGCRTRWRRRRRRCGRRGGCRPSRASWPTCPTCCSGTRTSWTRRSACCARRRRRTRRCARSWARGGRAPPRPRSRPPSAPTPTSTARS</sequence>
<evidence type="ECO:0000313" key="4">
    <source>
        <dbReference type="Proteomes" id="UP001153714"/>
    </source>
</evidence>
<evidence type="ECO:0000313" key="3">
    <source>
        <dbReference type="EMBL" id="CAH0752282.1"/>
    </source>
</evidence>
<gene>
    <name evidence="3" type="ORF">DIATSA_LOCUS5402</name>
</gene>
<dbReference type="AlphaFoldDB" id="A0A9P0C7F1"/>
<protein>
    <recommendedName>
        <fullName evidence="2">BRO1 domain-containing protein</fullName>
    </recommendedName>
</protein>
<dbReference type="SMART" id="SM01041">
    <property type="entry name" value="BRO1"/>
    <property type="match status" value="1"/>
</dbReference>
<dbReference type="PROSITE" id="PS51180">
    <property type="entry name" value="BRO1"/>
    <property type="match status" value="1"/>
</dbReference>
<dbReference type="EMBL" id="OU893348">
    <property type="protein sequence ID" value="CAH0752282.1"/>
    <property type="molecule type" value="Genomic_DNA"/>
</dbReference>
<accession>A0A9P0C7F1</accession>
<reference evidence="3" key="2">
    <citation type="submission" date="2022-10" db="EMBL/GenBank/DDBJ databases">
        <authorList>
            <consortium name="ENA_rothamsted_submissions"/>
            <consortium name="culmorum"/>
            <person name="King R."/>
        </authorList>
    </citation>
    <scope>NUCLEOTIDE SEQUENCE</scope>
</reference>
<dbReference type="CDD" id="cd09240">
    <property type="entry name" value="BRO1_Alix"/>
    <property type="match status" value="1"/>
</dbReference>
<evidence type="ECO:0000256" key="1">
    <source>
        <dbReference type="SAM" id="MobiDB-lite"/>
    </source>
</evidence>
<evidence type="ECO:0000259" key="2">
    <source>
        <dbReference type="PROSITE" id="PS51180"/>
    </source>
</evidence>
<dbReference type="Pfam" id="PF03097">
    <property type="entry name" value="BRO1"/>
    <property type="match status" value="1"/>
</dbReference>
<dbReference type="PANTHER" id="PTHR23030:SF39">
    <property type="entry name" value="PROGRAMMED CELL DEATH 6-INTERACTING PROTEIN"/>
    <property type="match status" value="1"/>
</dbReference>
<proteinExistence type="predicted"/>
<feature type="compositionally biased region" description="Pro residues" evidence="1">
    <location>
        <begin position="431"/>
        <end position="442"/>
    </location>
</feature>